<reference evidence="2" key="1">
    <citation type="journal article" date="2005" name="Environ. Microbiol.">
        <title>Genetic and functional properties of uncultivated thermophilic crenarchaeotes from a subsurface gold mine as revealed by analysis of genome fragments.</title>
        <authorList>
            <person name="Nunoura T."/>
            <person name="Hirayama H."/>
            <person name="Takami H."/>
            <person name="Oida H."/>
            <person name="Nishi S."/>
            <person name="Shimamura S."/>
            <person name="Suzuki Y."/>
            <person name="Inagaki F."/>
            <person name="Takai K."/>
            <person name="Nealson K.H."/>
            <person name="Horikoshi K."/>
        </authorList>
    </citation>
    <scope>NUCLEOTIDE SEQUENCE</scope>
</reference>
<protein>
    <submittedName>
        <fullName evidence="2">Uncharacterized protein</fullName>
    </submittedName>
</protein>
<evidence type="ECO:0000256" key="1">
    <source>
        <dbReference type="SAM" id="MobiDB-lite"/>
    </source>
</evidence>
<sequence>MEERCRKYKHKRKSHIVEQRDEHRNRRKQGEEFRSICCIYEGAEPRLHR</sequence>
<dbReference type="AlphaFoldDB" id="H5SB13"/>
<accession>H5SB13</accession>
<dbReference type="EMBL" id="AP011655">
    <property type="protein sequence ID" value="BAL53349.1"/>
    <property type="molecule type" value="Genomic_DNA"/>
</dbReference>
<feature type="compositionally biased region" description="Basic and acidic residues" evidence="1">
    <location>
        <begin position="15"/>
        <end position="27"/>
    </location>
</feature>
<proteinExistence type="predicted"/>
<reference evidence="2" key="2">
    <citation type="journal article" date="2012" name="PLoS ONE">
        <title>A Deeply Branching Thermophilic Bacterium with an Ancient Acetyl-CoA Pathway Dominates a Subsurface Ecosystem.</title>
        <authorList>
            <person name="Takami H."/>
            <person name="Noguchi H."/>
            <person name="Takaki Y."/>
            <person name="Uchiyama I."/>
            <person name="Toyoda A."/>
            <person name="Nishi S."/>
            <person name="Chee G.-J."/>
            <person name="Arai W."/>
            <person name="Nunoura T."/>
            <person name="Itoh T."/>
            <person name="Hattori M."/>
            <person name="Takai K."/>
        </authorList>
    </citation>
    <scope>NUCLEOTIDE SEQUENCE</scope>
</reference>
<evidence type="ECO:0000313" key="2">
    <source>
        <dbReference type="EMBL" id="BAL53349.1"/>
    </source>
</evidence>
<feature type="compositionally biased region" description="Basic residues" evidence="1">
    <location>
        <begin position="1"/>
        <end position="14"/>
    </location>
</feature>
<organism evidence="2">
    <name type="scientific">uncultured Bacteroidota bacterium</name>
    <dbReference type="NCBI Taxonomy" id="152509"/>
    <lineage>
        <taxon>Bacteria</taxon>
        <taxon>Pseudomonadati</taxon>
        <taxon>Bacteroidota</taxon>
        <taxon>environmental samples</taxon>
    </lineage>
</organism>
<feature type="region of interest" description="Disordered" evidence="1">
    <location>
        <begin position="1"/>
        <end position="27"/>
    </location>
</feature>
<name>H5SB13_9BACT</name>
<gene>
    <name evidence="2" type="ORF">HGMM_F06F04C30</name>
</gene>